<dbReference type="InterPro" id="IPR036237">
    <property type="entry name" value="Xyl_isomerase-like_sf"/>
</dbReference>
<keyword evidence="3" id="KW-1185">Reference proteome</keyword>
<dbReference type="AlphaFoldDB" id="A0A8X8H4M9"/>
<sequence>MPPFALNHMAAPRLGWEAFLDLSARLGCMGVEFRNDLPGALFQGADPSVVGVACRARGLRFLALAEVKMFNDWSDAKRAEAAALMQIAVTAGAEAVSLIPRNDGVDTGEVARKAAMTTALRELLPMLRGHGLRGMVEPLGFEVCSLRYKSELVDVIESLGAADTYAMVHDTFHHHLAGGGPVFPAHTGIVHVSGVTDPGISVADMRDGHRVLVDRHDRLGNVAQIAALRDAGYAGPISFEPFAAAVHALDDAGPALRESMEFITDGLAAKGA</sequence>
<evidence type="ECO:0000313" key="2">
    <source>
        <dbReference type="EMBL" id="NUB46277.1"/>
    </source>
</evidence>
<dbReference type="Proteomes" id="UP000484076">
    <property type="component" value="Unassembled WGS sequence"/>
</dbReference>
<name>A0A8X8H4M9_9RHOB</name>
<protein>
    <submittedName>
        <fullName evidence="2">TIM barrel protein</fullName>
    </submittedName>
</protein>
<dbReference type="PANTHER" id="PTHR12110:SF48">
    <property type="entry name" value="BLL3656 PROTEIN"/>
    <property type="match status" value="1"/>
</dbReference>
<dbReference type="RefSeq" id="WP_152828445.1">
    <property type="nucleotide sequence ID" value="NZ_WHUT02000013.1"/>
</dbReference>
<feature type="domain" description="Xylose isomerase-like TIM barrel" evidence="1">
    <location>
        <begin position="21"/>
        <end position="264"/>
    </location>
</feature>
<dbReference type="InterPro" id="IPR014621">
    <property type="entry name" value="UCP036778_sugar_epimerase"/>
</dbReference>
<accession>A0A8X8H4M9</accession>
<dbReference type="EMBL" id="WHUT02000013">
    <property type="protein sequence ID" value="NUB46277.1"/>
    <property type="molecule type" value="Genomic_DNA"/>
</dbReference>
<gene>
    <name evidence="2" type="ORF">GEU84_017940</name>
</gene>
<organism evidence="2 3">
    <name type="scientific">Fertoeibacter niger</name>
    <dbReference type="NCBI Taxonomy" id="2656921"/>
    <lineage>
        <taxon>Bacteria</taxon>
        <taxon>Pseudomonadati</taxon>
        <taxon>Pseudomonadota</taxon>
        <taxon>Alphaproteobacteria</taxon>
        <taxon>Rhodobacterales</taxon>
        <taxon>Paracoccaceae</taxon>
        <taxon>Fertoeibacter</taxon>
    </lineage>
</organism>
<dbReference type="SUPFAM" id="SSF51658">
    <property type="entry name" value="Xylose isomerase-like"/>
    <property type="match status" value="1"/>
</dbReference>
<evidence type="ECO:0000259" key="1">
    <source>
        <dbReference type="Pfam" id="PF01261"/>
    </source>
</evidence>
<dbReference type="PANTHER" id="PTHR12110">
    <property type="entry name" value="HYDROXYPYRUVATE ISOMERASE"/>
    <property type="match status" value="1"/>
</dbReference>
<comment type="caution">
    <text evidence="2">The sequence shown here is derived from an EMBL/GenBank/DDBJ whole genome shotgun (WGS) entry which is preliminary data.</text>
</comment>
<dbReference type="PIRSF" id="PIRSF036778">
    <property type="entry name" value="UCP036778"/>
    <property type="match status" value="1"/>
</dbReference>
<proteinExistence type="predicted"/>
<evidence type="ECO:0000313" key="3">
    <source>
        <dbReference type="Proteomes" id="UP000484076"/>
    </source>
</evidence>
<dbReference type="Pfam" id="PF01261">
    <property type="entry name" value="AP_endonuc_2"/>
    <property type="match status" value="1"/>
</dbReference>
<dbReference type="InterPro" id="IPR050312">
    <property type="entry name" value="IolE/XylAMocC-like"/>
</dbReference>
<dbReference type="Gene3D" id="3.20.20.150">
    <property type="entry name" value="Divalent-metal-dependent TIM barrel enzymes"/>
    <property type="match status" value="1"/>
</dbReference>
<dbReference type="InterPro" id="IPR013022">
    <property type="entry name" value="Xyl_isomerase-like_TIM-brl"/>
</dbReference>
<reference evidence="2" key="1">
    <citation type="submission" date="2020-05" db="EMBL/GenBank/DDBJ databases">
        <title>Fertoebacter nigrum gen. nov., sp. nov., a new member of the family Rhodobacteraceae.</title>
        <authorList>
            <person name="Szuroczki S."/>
            <person name="Abbaszade G."/>
            <person name="Buni D."/>
            <person name="Schumann P."/>
            <person name="Toth E."/>
        </authorList>
    </citation>
    <scope>NUCLEOTIDE SEQUENCE</scope>
    <source>
        <strain evidence="2">RG-N-1a</strain>
    </source>
</reference>